<dbReference type="AlphaFoldDB" id="A0A1B0A236"/>
<reference evidence="1" key="2">
    <citation type="submission" date="2020-05" db="UniProtKB">
        <authorList>
            <consortium name="EnsemblMetazoa"/>
        </authorList>
    </citation>
    <scope>IDENTIFICATION</scope>
    <source>
        <strain evidence="1">IAEA</strain>
    </source>
</reference>
<accession>A0A1B0A236</accession>
<keyword evidence="2" id="KW-1185">Reference proteome</keyword>
<dbReference type="Proteomes" id="UP000092445">
    <property type="component" value="Unassembled WGS sequence"/>
</dbReference>
<protein>
    <submittedName>
        <fullName evidence="1">Uncharacterized protein</fullName>
    </submittedName>
</protein>
<reference evidence="2" key="1">
    <citation type="submission" date="2014-03" db="EMBL/GenBank/DDBJ databases">
        <authorList>
            <person name="Aksoy S."/>
            <person name="Warren W."/>
            <person name="Wilson R.K."/>
        </authorList>
    </citation>
    <scope>NUCLEOTIDE SEQUENCE [LARGE SCALE GENOMIC DNA]</scope>
    <source>
        <strain evidence="2">IAEA</strain>
    </source>
</reference>
<sequence>MFGDAIQVIVAKLMKAYLPGVGVTVIMKAVPPERGLVIAPSIELTSAIIPNSIDCDTQSGWRNLKTFDDKLKEALHVINKRQELVYEFLSTSNSLKAVESILTWRRGYRDHEGGSPGFEDIFAFIANWGVGSLTPGKPPTPEPNSTCLCFIFCISSTWARSVSNITGAKSIMEVVKQIQVALHADRYTRMIPLDVKHIKPLVNSRNGSGNISVKPHKRSLMVSAGSSS</sequence>
<name>A0A1B0A236_GLOPL</name>
<evidence type="ECO:0000313" key="1">
    <source>
        <dbReference type="EnsemblMetazoa" id="GPAI032128-PA"/>
    </source>
</evidence>
<evidence type="ECO:0000313" key="2">
    <source>
        <dbReference type="Proteomes" id="UP000092445"/>
    </source>
</evidence>
<dbReference type="EnsemblMetazoa" id="GPAI032128-RA">
    <property type="protein sequence ID" value="GPAI032128-PA"/>
    <property type="gene ID" value="GPAI032128"/>
</dbReference>
<organism evidence="1 2">
    <name type="scientific">Glossina pallidipes</name>
    <name type="common">Tsetse fly</name>
    <dbReference type="NCBI Taxonomy" id="7398"/>
    <lineage>
        <taxon>Eukaryota</taxon>
        <taxon>Metazoa</taxon>
        <taxon>Ecdysozoa</taxon>
        <taxon>Arthropoda</taxon>
        <taxon>Hexapoda</taxon>
        <taxon>Insecta</taxon>
        <taxon>Pterygota</taxon>
        <taxon>Neoptera</taxon>
        <taxon>Endopterygota</taxon>
        <taxon>Diptera</taxon>
        <taxon>Brachycera</taxon>
        <taxon>Muscomorpha</taxon>
        <taxon>Hippoboscoidea</taxon>
        <taxon>Glossinidae</taxon>
        <taxon>Glossina</taxon>
    </lineage>
</organism>
<dbReference type="VEuPathDB" id="VectorBase:GPAI032128"/>
<proteinExistence type="predicted"/>